<dbReference type="SUPFAM" id="SSF53474">
    <property type="entry name" value="alpha/beta-Hydrolases"/>
    <property type="match status" value="1"/>
</dbReference>
<comment type="subcellular location">
    <subcellularLocation>
        <location evidence="2 11">Cytoplasm</location>
    </subcellularLocation>
</comment>
<evidence type="ECO:0000256" key="12">
    <source>
        <dbReference type="PIRSR" id="PIRSR006431-1"/>
    </source>
</evidence>
<keyword evidence="7 11" id="KW-0963">Cytoplasm</keyword>
<comment type="catalytic activity">
    <reaction evidence="1 11 13">
        <text>Release of N-terminal proline from a peptide.</text>
        <dbReference type="EC" id="3.4.11.5"/>
    </reaction>
</comment>
<comment type="caution">
    <text evidence="15">The sequence shown here is derived from an EMBL/GenBank/DDBJ whole genome shotgun (WGS) entry which is preliminary data.</text>
</comment>
<dbReference type="PIRSF" id="PIRSF006431">
    <property type="entry name" value="Pept_S33"/>
    <property type="match status" value="1"/>
</dbReference>
<sequence length="310" mass="33682">MKWLTDEMLPVSDGHRLCVRSTGNPDGIPAVFLHGGPGSGVQESQLGVFDLDRFHVIAFDQRGAGLSTPKGGRDGNTTAHLVSDVEAIRDRFGIDRWLVVGGSWGATLALAYATAHPERVRGLVLRAVFLGTRAELERAFLVHLPTFYPALHADWLSMLPKTERARPLDAYWARILDPDPAVHLPAARAWHDTERALSSLVPSATRLDMRAVQATTGPVPSSPYMEAHYFSNDCFLDGDLRDRARALGDIPGLVVQGRFDLLCPPETSHALADAWPGAVVREVEGAGHSMGDKSVFAAVRDALSEIADRL</sequence>
<evidence type="ECO:0000256" key="6">
    <source>
        <dbReference type="ARBA" id="ARBA00022438"/>
    </source>
</evidence>
<dbReference type="PANTHER" id="PTHR43722:SF1">
    <property type="entry name" value="PROLINE IMINOPEPTIDASE"/>
    <property type="match status" value="1"/>
</dbReference>
<name>A0A845LWT6_9RHOB</name>
<dbReference type="AlphaFoldDB" id="A0A845LWT6"/>
<keyword evidence="8 11" id="KW-0645">Protease</keyword>
<dbReference type="GO" id="GO:0004177">
    <property type="term" value="F:aminopeptidase activity"/>
    <property type="evidence" value="ECO:0007669"/>
    <property type="project" value="UniProtKB-UniRule"/>
</dbReference>
<dbReference type="RefSeq" id="WP_161350377.1">
    <property type="nucleotide sequence ID" value="NZ_WTUX01000010.1"/>
</dbReference>
<evidence type="ECO:0000256" key="2">
    <source>
        <dbReference type="ARBA" id="ARBA00004496"/>
    </source>
</evidence>
<keyword evidence="6 11" id="KW-0031">Aminopeptidase</keyword>
<dbReference type="EMBL" id="WTUX01000010">
    <property type="protein sequence ID" value="MZR12255.1"/>
    <property type="molecule type" value="Genomic_DNA"/>
</dbReference>
<accession>A0A845LWT6</accession>
<reference evidence="15 16" key="1">
    <citation type="submission" date="2019-12" db="EMBL/GenBank/DDBJ databases">
        <title>Maritimibacter sp. nov. sp. isolated from sea sand.</title>
        <authorList>
            <person name="Kim J."/>
            <person name="Jeong S.E."/>
            <person name="Jung H.S."/>
            <person name="Jeon C.O."/>
        </authorList>
    </citation>
    <scope>NUCLEOTIDE SEQUENCE [LARGE SCALE GENOMIC DNA]</scope>
    <source>
        <strain evidence="15 16">DP07</strain>
    </source>
</reference>
<dbReference type="InterPro" id="IPR000073">
    <property type="entry name" value="AB_hydrolase_1"/>
</dbReference>
<feature type="active site" description="Nucleophile" evidence="12">
    <location>
        <position position="103"/>
    </location>
</feature>
<feature type="domain" description="AB hydrolase-1" evidence="14">
    <location>
        <begin position="31"/>
        <end position="289"/>
    </location>
</feature>
<dbReference type="Pfam" id="PF00561">
    <property type="entry name" value="Abhydrolase_1"/>
    <property type="match status" value="1"/>
</dbReference>
<evidence type="ECO:0000256" key="7">
    <source>
        <dbReference type="ARBA" id="ARBA00022490"/>
    </source>
</evidence>
<evidence type="ECO:0000256" key="5">
    <source>
        <dbReference type="ARBA" id="ARBA00021843"/>
    </source>
</evidence>
<evidence type="ECO:0000256" key="1">
    <source>
        <dbReference type="ARBA" id="ARBA00001585"/>
    </source>
</evidence>
<evidence type="ECO:0000256" key="4">
    <source>
        <dbReference type="ARBA" id="ARBA00012568"/>
    </source>
</evidence>
<evidence type="ECO:0000313" key="15">
    <source>
        <dbReference type="EMBL" id="MZR12255.1"/>
    </source>
</evidence>
<feature type="active site" description="Proton donor" evidence="12">
    <location>
        <position position="288"/>
    </location>
</feature>
<evidence type="ECO:0000256" key="11">
    <source>
        <dbReference type="PIRNR" id="PIRNR006431"/>
    </source>
</evidence>
<dbReference type="InterPro" id="IPR005944">
    <property type="entry name" value="Pro_iminopeptidase"/>
</dbReference>
<dbReference type="Gene3D" id="3.40.50.1820">
    <property type="entry name" value="alpha/beta hydrolase"/>
    <property type="match status" value="1"/>
</dbReference>
<dbReference type="Proteomes" id="UP000467322">
    <property type="component" value="Unassembled WGS sequence"/>
</dbReference>
<keyword evidence="9 11" id="KW-0378">Hydrolase</keyword>
<dbReference type="GO" id="GO:0006508">
    <property type="term" value="P:proteolysis"/>
    <property type="evidence" value="ECO:0007669"/>
    <property type="project" value="UniProtKB-KW"/>
</dbReference>
<dbReference type="EC" id="3.4.11.5" evidence="4 11"/>
<gene>
    <name evidence="15" type="primary">pip</name>
    <name evidence="15" type="ORF">GQE99_04420</name>
</gene>
<dbReference type="InterPro" id="IPR002410">
    <property type="entry name" value="Peptidase_S33"/>
</dbReference>
<evidence type="ECO:0000256" key="3">
    <source>
        <dbReference type="ARBA" id="ARBA00010088"/>
    </source>
</evidence>
<organism evidence="15 16">
    <name type="scientific">Maritimibacter harenae</name>
    <dbReference type="NCBI Taxonomy" id="2606218"/>
    <lineage>
        <taxon>Bacteria</taxon>
        <taxon>Pseudomonadati</taxon>
        <taxon>Pseudomonadota</taxon>
        <taxon>Alphaproteobacteria</taxon>
        <taxon>Rhodobacterales</taxon>
        <taxon>Roseobacteraceae</taxon>
        <taxon>Maritimibacter</taxon>
    </lineage>
</organism>
<evidence type="ECO:0000256" key="9">
    <source>
        <dbReference type="ARBA" id="ARBA00022801"/>
    </source>
</evidence>
<dbReference type="PANTHER" id="PTHR43722">
    <property type="entry name" value="PROLINE IMINOPEPTIDASE"/>
    <property type="match status" value="1"/>
</dbReference>
<dbReference type="PRINTS" id="PR00793">
    <property type="entry name" value="PROAMNOPTASE"/>
</dbReference>
<proteinExistence type="inferred from homology"/>
<dbReference type="InterPro" id="IPR029058">
    <property type="entry name" value="AB_hydrolase_fold"/>
</dbReference>
<keyword evidence="16" id="KW-1185">Reference proteome</keyword>
<protein>
    <recommendedName>
        <fullName evidence="5 11">Proline iminopeptidase</fullName>
        <shortName evidence="11">PIP</shortName>
        <ecNumber evidence="4 11">3.4.11.5</ecNumber>
    </recommendedName>
    <alternativeName>
        <fullName evidence="10 11">Prolyl aminopeptidase</fullName>
    </alternativeName>
</protein>
<evidence type="ECO:0000256" key="13">
    <source>
        <dbReference type="RuleBase" id="RU003421"/>
    </source>
</evidence>
<dbReference type="NCBIfam" id="TIGR01249">
    <property type="entry name" value="pro_imino_pep_1"/>
    <property type="match status" value="1"/>
</dbReference>
<feature type="active site" evidence="12">
    <location>
        <position position="260"/>
    </location>
</feature>
<evidence type="ECO:0000256" key="10">
    <source>
        <dbReference type="ARBA" id="ARBA00029605"/>
    </source>
</evidence>
<evidence type="ECO:0000256" key="8">
    <source>
        <dbReference type="ARBA" id="ARBA00022670"/>
    </source>
</evidence>
<dbReference type="PRINTS" id="PR00111">
    <property type="entry name" value="ABHYDROLASE"/>
</dbReference>
<comment type="similarity">
    <text evidence="3 11 13">Belongs to the peptidase S33 family.</text>
</comment>
<evidence type="ECO:0000313" key="16">
    <source>
        <dbReference type="Proteomes" id="UP000467322"/>
    </source>
</evidence>
<dbReference type="GO" id="GO:0005737">
    <property type="term" value="C:cytoplasm"/>
    <property type="evidence" value="ECO:0007669"/>
    <property type="project" value="UniProtKB-SubCell"/>
</dbReference>
<evidence type="ECO:0000259" key="14">
    <source>
        <dbReference type="Pfam" id="PF00561"/>
    </source>
</evidence>